<dbReference type="EMBL" id="GGEC01065176">
    <property type="protein sequence ID" value="MBX45660.1"/>
    <property type="molecule type" value="Transcribed_RNA"/>
</dbReference>
<evidence type="ECO:0000313" key="1">
    <source>
        <dbReference type="EMBL" id="MBX45660.1"/>
    </source>
</evidence>
<name>A0A2P2NT84_RHIMU</name>
<accession>A0A2P2NT84</accession>
<reference evidence="1" key="1">
    <citation type="submission" date="2018-02" db="EMBL/GenBank/DDBJ databases">
        <title>Rhizophora mucronata_Transcriptome.</title>
        <authorList>
            <person name="Meera S.P."/>
            <person name="Sreeshan A."/>
            <person name="Augustine A."/>
        </authorList>
    </citation>
    <scope>NUCLEOTIDE SEQUENCE</scope>
    <source>
        <tissue evidence="1">Leaf</tissue>
    </source>
</reference>
<protein>
    <submittedName>
        <fullName evidence="1">Uncharacterized protein</fullName>
    </submittedName>
</protein>
<proteinExistence type="predicted"/>
<organism evidence="1">
    <name type="scientific">Rhizophora mucronata</name>
    <name type="common">Asiatic mangrove</name>
    <dbReference type="NCBI Taxonomy" id="61149"/>
    <lineage>
        <taxon>Eukaryota</taxon>
        <taxon>Viridiplantae</taxon>
        <taxon>Streptophyta</taxon>
        <taxon>Embryophyta</taxon>
        <taxon>Tracheophyta</taxon>
        <taxon>Spermatophyta</taxon>
        <taxon>Magnoliopsida</taxon>
        <taxon>eudicotyledons</taxon>
        <taxon>Gunneridae</taxon>
        <taxon>Pentapetalae</taxon>
        <taxon>rosids</taxon>
        <taxon>fabids</taxon>
        <taxon>Malpighiales</taxon>
        <taxon>Rhizophoraceae</taxon>
        <taxon>Rhizophora</taxon>
    </lineage>
</organism>
<sequence length="29" mass="3701">MFKTSQRASNLFFNNFLRFVRYLNYFYVN</sequence>
<dbReference type="AlphaFoldDB" id="A0A2P2NT84"/>